<dbReference type="InterPro" id="IPR043128">
    <property type="entry name" value="Rev_trsase/Diguanyl_cyclase"/>
</dbReference>
<dbReference type="Pfam" id="PF00990">
    <property type="entry name" value="GGDEF"/>
    <property type="match status" value="1"/>
</dbReference>
<dbReference type="SMART" id="SM00448">
    <property type="entry name" value="REC"/>
    <property type="match status" value="1"/>
</dbReference>
<dbReference type="PROSITE" id="PS50110">
    <property type="entry name" value="RESPONSE_REGULATORY"/>
    <property type="match status" value="2"/>
</dbReference>
<comment type="caution">
    <text evidence="6">The sequence shown here is derived from an EMBL/GenBank/DDBJ whole genome shotgun (WGS) entry which is preliminary data.</text>
</comment>
<evidence type="ECO:0000313" key="6">
    <source>
        <dbReference type="EMBL" id="GKY88605.1"/>
    </source>
</evidence>
<dbReference type="InterPro" id="IPR001789">
    <property type="entry name" value="Sig_transdc_resp-reg_receiver"/>
</dbReference>
<name>A0ABQ5LUF1_9RHOB</name>
<dbReference type="PROSITE" id="PS50887">
    <property type="entry name" value="GGDEF"/>
    <property type="match status" value="1"/>
</dbReference>
<sequence length="459" mass="49548">MAGRILIADPTATSRIILKVGLNAARYRTLQAADGANALRIAREDRPELIILNAHLPDMTGAELCARLKADPRTRALPVLILAAQGNRADRLAALRAGANDYLAKPVDETALHALVRNLMRARAAFDELARRQDIVETMGFAESGPAFSRSPTVALIAPTPDTGLAWRRALGLALGARITPISREQALETGDGRDVPDAFVIAADIASHGDGLRLVSELRSRQPTRHAAIVIQDEANDVGTVPMALDLGANAVVPGTFDAEEMAARLERMLACKLEADALRERFVQRVDLAALDPLTGLFNRRYAEAYLARVAEEAVRTGQPFALMLLDLDRFKEINDTYGHRIGDEVLVETAQRLTANLRDFDLVARHGGEEFLVAMPATDLAAAAAAAERLRRVIGDHPVRVTGVDVPVTVSIGVTLCTGCDGKREMPQLIEEADHALYASKHDGRNLVTFARNAAA</sequence>
<keyword evidence="7" id="KW-1185">Reference proteome</keyword>
<comment type="catalytic activity">
    <reaction evidence="2">
        <text>2 GTP = 3',3'-c-di-GMP + 2 diphosphate</text>
        <dbReference type="Rhea" id="RHEA:24898"/>
        <dbReference type="ChEBI" id="CHEBI:33019"/>
        <dbReference type="ChEBI" id="CHEBI:37565"/>
        <dbReference type="ChEBI" id="CHEBI:58805"/>
        <dbReference type="EC" id="2.7.7.65"/>
    </reaction>
</comment>
<reference evidence="6" key="1">
    <citation type="journal article" date="2023" name="Int. J. Syst. Evol. Microbiol.">
        <title>Sinisalibacter aestuarii sp. nov., isolated from estuarine sediment of the Arakawa River.</title>
        <authorList>
            <person name="Arafat S.T."/>
            <person name="Hirano S."/>
            <person name="Sato A."/>
            <person name="Takeuchi K."/>
            <person name="Yasuda T."/>
            <person name="Terahara T."/>
            <person name="Hamada M."/>
            <person name="Kobayashi T."/>
        </authorList>
    </citation>
    <scope>NUCLEOTIDE SEQUENCE</scope>
    <source>
        <strain evidence="6">B-399</strain>
    </source>
</reference>
<evidence type="ECO:0000256" key="2">
    <source>
        <dbReference type="ARBA" id="ARBA00034247"/>
    </source>
</evidence>
<dbReference type="NCBIfam" id="TIGR00254">
    <property type="entry name" value="GGDEF"/>
    <property type="match status" value="1"/>
</dbReference>
<dbReference type="SUPFAM" id="SSF52172">
    <property type="entry name" value="CheY-like"/>
    <property type="match status" value="2"/>
</dbReference>
<comment type="caution">
    <text evidence="3">Lacks conserved residue(s) required for the propagation of feature annotation.</text>
</comment>
<dbReference type="SMART" id="SM00267">
    <property type="entry name" value="GGDEF"/>
    <property type="match status" value="1"/>
</dbReference>
<dbReference type="Gene3D" id="3.40.50.2300">
    <property type="match status" value="1"/>
</dbReference>
<evidence type="ECO:0000259" key="5">
    <source>
        <dbReference type="PROSITE" id="PS50887"/>
    </source>
</evidence>
<proteinExistence type="predicted"/>
<dbReference type="Pfam" id="PF00072">
    <property type="entry name" value="Response_reg"/>
    <property type="match status" value="1"/>
</dbReference>
<dbReference type="PANTHER" id="PTHR45138:SF9">
    <property type="entry name" value="DIGUANYLATE CYCLASE DGCM-RELATED"/>
    <property type="match status" value="1"/>
</dbReference>
<evidence type="ECO:0000259" key="4">
    <source>
        <dbReference type="PROSITE" id="PS50110"/>
    </source>
</evidence>
<feature type="domain" description="Response regulatory" evidence="4">
    <location>
        <begin position="153"/>
        <end position="271"/>
    </location>
</feature>
<organism evidence="6 7">
    <name type="scientific">Sinisalibacter aestuarii</name>
    <dbReference type="NCBI Taxonomy" id="2949426"/>
    <lineage>
        <taxon>Bacteria</taxon>
        <taxon>Pseudomonadati</taxon>
        <taxon>Pseudomonadota</taxon>
        <taxon>Alphaproteobacteria</taxon>
        <taxon>Rhodobacterales</taxon>
        <taxon>Roseobacteraceae</taxon>
        <taxon>Sinisalibacter</taxon>
    </lineage>
</organism>
<dbReference type="InterPro" id="IPR011006">
    <property type="entry name" value="CheY-like_superfamily"/>
</dbReference>
<dbReference type="InterPro" id="IPR029787">
    <property type="entry name" value="Nucleotide_cyclase"/>
</dbReference>
<dbReference type="RefSeq" id="WP_281842644.1">
    <property type="nucleotide sequence ID" value="NZ_BROH01000007.1"/>
</dbReference>
<dbReference type="CDD" id="cd01949">
    <property type="entry name" value="GGDEF"/>
    <property type="match status" value="1"/>
</dbReference>
<accession>A0ABQ5LUF1</accession>
<protein>
    <recommendedName>
        <fullName evidence="1">diguanylate cyclase</fullName>
        <ecNumber evidence="1">2.7.7.65</ecNumber>
    </recommendedName>
</protein>
<gene>
    <name evidence="6" type="ORF">STA1M1_24740</name>
</gene>
<dbReference type="EC" id="2.7.7.65" evidence="1"/>
<feature type="domain" description="Response regulatory" evidence="4">
    <location>
        <begin position="4"/>
        <end position="120"/>
    </location>
</feature>
<feature type="domain" description="GGDEF" evidence="5">
    <location>
        <begin position="321"/>
        <end position="456"/>
    </location>
</feature>
<dbReference type="Proteomes" id="UP001144205">
    <property type="component" value="Unassembled WGS sequence"/>
</dbReference>
<dbReference type="InterPro" id="IPR000160">
    <property type="entry name" value="GGDEF_dom"/>
</dbReference>
<evidence type="ECO:0000313" key="7">
    <source>
        <dbReference type="Proteomes" id="UP001144205"/>
    </source>
</evidence>
<dbReference type="InterPro" id="IPR050469">
    <property type="entry name" value="Diguanylate_Cyclase"/>
</dbReference>
<dbReference type="SUPFAM" id="SSF55073">
    <property type="entry name" value="Nucleotide cyclase"/>
    <property type="match status" value="1"/>
</dbReference>
<dbReference type="EMBL" id="BROH01000007">
    <property type="protein sequence ID" value="GKY88605.1"/>
    <property type="molecule type" value="Genomic_DNA"/>
</dbReference>
<dbReference type="Gene3D" id="3.30.70.270">
    <property type="match status" value="1"/>
</dbReference>
<evidence type="ECO:0000256" key="3">
    <source>
        <dbReference type="PROSITE-ProRule" id="PRU00169"/>
    </source>
</evidence>
<evidence type="ECO:0000256" key="1">
    <source>
        <dbReference type="ARBA" id="ARBA00012528"/>
    </source>
</evidence>
<dbReference type="PANTHER" id="PTHR45138">
    <property type="entry name" value="REGULATORY COMPONENTS OF SENSORY TRANSDUCTION SYSTEM"/>
    <property type="match status" value="1"/>
</dbReference>